<dbReference type="Proteomes" id="UP000324800">
    <property type="component" value="Unassembled WGS sequence"/>
</dbReference>
<dbReference type="SUPFAM" id="SSF56204">
    <property type="entry name" value="Hect, E3 ligase catalytic domain"/>
    <property type="match status" value="1"/>
</dbReference>
<reference evidence="8 9" key="1">
    <citation type="submission" date="2019-03" db="EMBL/GenBank/DDBJ databases">
        <title>Single cell metagenomics reveals metabolic interactions within the superorganism composed of flagellate Streblomastix strix and complex community of Bacteroidetes bacteria on its surface.</title>
        <authorList>
            <person name="Treitli S.C."/>
            <person name="Kolisko M."/>
            <person name="Husnik F."/>
            <person name="Keeling P."/>
            <person name="Hampl V."/>
        </authorList>
    </citation>
    <scope>NUCLEOTIDE SEQUENCE [LARGE SCALE GENOMIC DNA]</scope>
    <source>
        <strain evidence="8">ST1C</strain>
    </source>
</reference>
<evidence type="ECO:0000256" key="4">
    <source>
        <dbReference type="ARBA" id="ARBA00022679"/>
    </source>
</evidence>
<protein>
    <recommendedName>
        <fullName evidence="3">HECT-type E3 ubiquitin transferase</fullName>
        <ecNumber evidence="3">2.3.2.26</ecNumber>
    </recommendedName>
</protein>
<evidence type="ECO:0000256" key="6">
    <source>
        <dbReference type="PROSITE-ProRule" id="PRU00104"/>
    </source>
</evidence>
<dbReference type="AlphaFoldDB" id="A0A5J4W1L2"/>
<comment type="caution">
    <text evidence="8">The sequence shown here is derived from an EMBL/GenBank/DDBJ whole genome shotgun (WGS) entry which is preliminary data.</text>
</comment>
<dbReference type="EC" id="2.3.2.26" evidence="3"/>
<accession>A0A5J4W1L2</accession>
<evidence type="ECO:0000313" key="8">
    <source>
        <dbReference type="EMBL" id="KAA6388777.1"/>
    </source>
</evidence>
<evidence type="ECO:0000313" key="9">
    <source>
        <dbReference type="Proteomes" id="UP000324800"/>
    </source>
</evidence>
<evidence type="ECO:0000256" key="5">
    <source>
        <dbReference type="ARBA" id="ARBA00022786"/>
    </source>
</evidence>
<dbReference type="InterPro" id="IPR000569">
    <property type="entry name" value="HECT_dom"/>
</dbReference>
<comment type="catalytic activity">
    <reaction evidence="1">
        <text>S-ubiquitinyl-[E2 ubiquitin-conjugating enzyme]-L-cysteine + [acceptor protein]-L-lysine = [E2 ubiquitin-conjugating enzyme]-L-cysteine + N(6)-ubiquitinyl-[acceptor protein]-L-lysine.</text>
        <dbReference type="EC" id="2.3.2.26"/>
    </reaction>
</comment>
<evidence type="ECO:0000256" key="3">
    <source>
        <dbReference type="ARBA" id="ARBA00012485"/>
    </source>
</evidence>
<name>A0A5J4W1L2_9EUKA</name>
<evidence type="ECO:0000259" key="7">
    <source>
        <dbReference type="PROSITE" id="PS50237"/>
    </source>
</evidence>
<dbReference type="Pfam" id="PF00632">
    <property type="entry name" value="HECT"/>
    <property type="match status" value="1"/>
</dbReference>
<sequence length="180" mass="21525">MDHFDPSRDRKSELCTFQRRFLNRVLIKVLFENFQVETHFQYLKYKTHLDLPFFLSDLEPIDADAYQQLVFITMNDPSGLVINFTLTNIEFDQMKEIELNYIEKDIELTLGNQKEYIKLLIKQKLTVNIGRHLCETQKGFHELLLYGCLKAFTPDKLEIMLYEVDQIDFEDWKSKTDLNQ</sequence>
<evidence type="ECO:0000256" key="2">
    <source>
        <dbReference type="ARBA" id="ARBA00004906"/>
    </source>
</evidence>
<comment type="caution">
    <text evidence="6">Lacks conserved residue(s) required for the propagation of feature annotation.</text>
</comment>
<dbReference type="PANTHER" id="PTHR11254">
    <property type="entry name" value="HECT DOMAIN UBIQUITIN-PROTEIN LIGASE"/>
    <property type="match status" value="1"/>
</dbReference>
<dbReference type="Gene3D" id="3.30.2160.10">
    <property type="entry name" value="Hect, E3 ligase catalytic domain"/>
    <property type="match status" value="1"/>
</dbReference>
<organism evidence="8 9">
    <name type="scientific">Streblomastix strix</name>
    <dbReference type="NCBI Taxonomy" id="222440"/>
    <lineage>
        <taxon>Eukaryota</taxon>
        <taxon>Metamonada</taxon>
        <taxon>Preaxostyla</taxon>
        <taxon>Oxymonadida</taxon>
        <taxon>Streblomastigidae</taxon>
        <taxon>Streblomastix</taxon>
    </lineage>
</organism>
<dbReference type="OrthoDB" id="423283at2759"/>
<comment type="pathway">
    <text evidence="2">Protein modification; protein ubiquitination.</text>
</comment>
<keyword evidence="4" id="KW-0808">Transferase</keyword>
<evidence type="ECO:0000256" key="1">
    <source>
        <dbReference type="ARBA" id="ARBA00000885"/>
    </source>
</evidence>
<dbReference type="EMBL" id="SNRW01003851">
    <property type="protein sequence ID" value="KAA6388777.1"/>
    <property type="molecule type" value="Genomic_DNA"/>
</dbReference>
<dbReference type="InterPro" id="IPR035983">
    <property type="entry name" value="Hect_E3_ubiquitin_ligase"/>
</dbReference>
<feature type="domain" description="HECT" evidence="7">
    <location>
        <begin position="20"/>
        <end position="180"/>
    </location>
</feature>
<gene>
    <name evidence="8" type="ORF">EZS28_015692</name>
</gene>
<keyword evidence="5 6" id="KW-0833">Ubl conjugation pathway</keyword>
<dbReference type="Gene3D" id="3.90.1750.10">
    <property type="entry name" value="Hect, E3 ligase catalytic domains"/>
    <property type="match status" value="1"/>
</dbReference>
<proteinExistence type="predicted"/>
<dbReference type="InterPro" id="IPR050409">
    <property type="entry name" value="E3_ubiq-protein_ligase"/>
</dbReference>
<dbReference type="PROSITE" id="PS50237">
    <property type="entry name" value="HECT"/>
    <property type="match status" value="1"/>
</dbReference>
<dbReference type="PANTHER" id="PTHR11254:SF440">
    <property type="entry name" value="E3 UBIQUITIN-PROTEIN LIGASE NEDD-4"/>
    <property type="match status" value="1"/>
</dbReference>
<dbReference type="GO" id="GO:0061630">
    <property type="term" value="F:ubiquitin protein ligase activity"/>
    <property type="evidence" value="ECO:0007669"/>
    <property type="project" value="UniProtKB-EC"/>
</dbReference>